<dbReference type="RefSeq" id="XP_003144138.1">
    <property type="nucleotide sequence ID" value="XM_003144090.1"/>
</dbReference>
<dbReference type="GeneID" id="9945986"/>
<dbReference type="CTD" id="9945986"/>
<dbReference type="KEGG" id="loa:LOAG_08560"/>
<dbReference type="EMBL" id="JH712287">
    <property type="protein sequence ID" value="EFO19934.1"/>
    <property type="molecule type" value="Genomic_DNA"/>
</dbReference>
<proteinExistence type="predicted"/>
<accession>A0A1S0TU11</accession>
<name>A0A1S0TU11_LOALO</name>
<dbReference type="InParanoid" id="A0A1S0TU11"/>
<evidence type="ECO:0000313" key="1">
    <source>
        <dbReference type="EMBL" id="EFO19934.1"/>
    </source>
</evidence>
<organism evidence="1">
    <name type="scientific">Loa loa</name>
    <name type="common">Eye worm</name>
    <name type="synonym">Filaria loa</name>
    <dbReference type="NCBI Taxonomy" id="7209"/>
    <lineage>
        <taxon>Eukaryota</taxon>
        <taxon>Metazoa</taxon>
        <taxon>Ecdysozoa</taxon>
        <taxon>Nematoda</taxon>
        <taxon>Chromadorea</taxon>
        <taxon>Rhabditida</taxon>
        <taxon>Spirurina</taxon>
        <taxon>Spiruromorpha</taxon>
        <taxon>Filarioidea</taxon>
        <taxon>Onchocercidae</taxon>
        <taxon>Loa</taxon>
    </lineage>
</organism>
<sequence length="132" mass="15380">MARKKSEPRKYSRMLSGSYVYHNSALASSKFVNLCSGLRSLTIMRPKNSEGVYDICKAGLLETLNRPVIMRHCSGMYATYLFFNRYPLILSTRRRMHRREDESEIGVETQIAQGMPNSFHYEQVKNHRLRTV</sequence>
<protein>
    <submittedName>
        <fullName evidence="1">Uncharacterized protein</fullName>
    </submittedName>
</protein>
<dbReference type="AlphaFoldDB" id="A0A1S0TU11"/>
<reference evidence="1" key="1">
    <citation type="submission" date="2012-04" db="EMBL/GenBank/DDBJ databases">
        <title>The Genome Sequence of Loa loa.</title>
        <authorList>
            <consortium name="The Broad Institute Genome Sequencing Platform"/>
            <consortium name="Broad Institute Genome Sequencing Center for Infectious Disease"/>
            <person name="Nutman T.B."/>
            <person name="Fink D.L."/>
            <person name="Russ C."/>
            <person name="Young S."/>
            <person name="Zeng Q."/>
            <person name="Gargeya S."/>
            <person name="Alvarado L."/>
            <person name="Berlin A."/>
            <person name="Chapman S.B."/>
            <person name="Chen Z."/>
            <person name="Freedman E."/>
            <person name="Gellesch M."/>
            <person name="Goldberg J."/>
            <person name="Griggs A."/>
            <person name="Gujja S."/>
            <person name="Heilman E.R."/>
            <person name="Heiman D."/>
            <person name="Howarth C."/>
            <person name="Mehta T."/>
            <person name="Neiman D."/>
            <person name="Pearson M."/>
            <person name="Roberts A."/>
            <person name="Saif S."/>
            <person name="Shea T."/>
            <person name="Shenoy N."/>
            <person name="Sisk P."/>
            <person name="Stolte C."/>
            <person name="Sykes S."/>
            <person name="White J."/>
            <person name="Yandava C."/>
            <person name="Haas B."/>
            <person name="Henn M.R."/>
            <person name="Nusbaum C."/>
            <person name="Birren B."/>
        </authorList>
    </citation>
    <scope>NUCLEOTIDE SEQUENCE [LARGE SCALE GENOMIC DNA]</scope>
</reference>
<gene>
    <name evidence="1" type="ORF">LOAG_08560</name>
</gene>